<dbReference type="GO" id="GO:1990234">
    <property type="term" value="C:transferase complex"/>
    <property type="evidence" value="ECO:0007669"/>
    <property type="project" value="UniProtKB-ARBA"/>
</dbReference>
<evidence type="ECO:0000256" key="1">
    <source>
        <dbReference type="ARBA" id="ARBA00022574"/>
    </source>
</evidence>
<dbReference type="Proteomes" id="UP000039865">
    <property type="component" value="Unassembled WGS sequence"/>
</dbReference>
<keyword evidence="6" id="KW-1185">Reference proteome</keyword>
<name>A0A077ZZB2_STYLE</name>
<feature type="repeat" description="WD" evidence="3">
    <location>
        <begin position="194"/>
        <end position="217"/>
    </location>
</feature>
<dbReference type="EMBL" id="CCKQ01002735">
    <property type="protein sequence ID" value="CDW73833.1"/>
    <property type="molecule type" value="Genomic_DNA"/>
</dbReference>
<protein>
    <submittedName>
        <fullName evidence="5">Wd40 repeat-containing protein</fullName>
    </submittedName>
</protein>
<dbReference type="PROSITE" id="PS50082">
    <property type="entry name" value="WD_REPEATS_2"/>
    <property type="match status" value="3"/>
</dbReference>
<dbReference type="OrthoDB" id="6262491at2759"/>
<feature type="repeat" description="WD" evidence="3">
    <location>
        <begin position="124"/>
        <end position="156"/>
    </location>
</feature>
<evidence type="ECO:0000313" key="5">
    <source>
        <dbReference type="EMBL" id="CDW73833.1"/>
    </source>
</evidence>
<evidence type="ECO:0000256" key="2">
    <source>
        <dbReference type="ARBA" id="ARBA00022737"/>
    </source>
</evidence>
<dbReference type="PANTHER" id="PTHR22847:SF637">
    <property type="entry name" value="WD REPEAT DOMAIN 5B"/>
    <property type="match status" value="1"/>
</dbReference>
<evidence type="ECO:0000313" key="6">
    <source>
        <dbReference type="Proteomes" id="UP000039865"/>
    </source>
</evidence>
<reference evidence="5 6" key="1">
    <citation type="submission" date="2014-06" db="EMBL/GenBank/DDBJ databases">
        <authorList>
            <person name="Swart Estienne"/>
        </authorList>
    </citation>
    <scope>NUCLEOTIDE SEQUENCE [LARGE SCALE GENOMIC DNA]</scope>
    <source>
        <strain evidence="5 6">130c</strain>
    </source>
</reference>
<dbReference type="Gene3D" id="2.130.10.10">
    <property type="entry name" value="YVTN repeat-like/Quinoprotein amine dehydrogenase"/>
    <property type="match status" value="1"/>
</dbReference>
<dbReference type="PRINTS" id="PR00320">
    <property type="entry name" value="GPROTEINBRPT"/>
</dbReference>
<dbReference type="InterPro" id="IPR020472">
    <property type="entry name" value="WD40_PAC1"/>
</dbReference>
<dbReference type="SUPFAM" id="SSF50978">
    <property type="entry name" value="WD40 repeat-like"/>
    <property type="match status" value="1"/>
</dbReference>
<keyword evidence="1 3" id="KW-0853">WD repeat</keyword>
<dbReference type="InterPro" id="IPR019775">
    <property type="entry name" value="WD40_repeat_CS"/>
</dbReference>
<dbReference type="InterPro" id="IPR015943">
    <property type="entry name" value="WD40/YVTN_repeat-like_dom_sf"/>
</dbReference>
<dbReference type="InterPro" id="IPR001680">
    <property type="entry name" value="WD40_rpt"/>
</dbReference>
<dbReference type="SMART" id="SM00320">
    <property type="entry name" value="WD40"/>
    <property type="match status" value="4"/>
</dbReference>
<sequence length="295" mass="34294">MQPGIKKKRTQIKPYKKRHTQHQDKILALHSYQDGDECQKLISASTDGKIIQLDVKAKEFVEIDIKYPYESLISDFKDSKKELEIVQYLKSDNILSTSLIAAIGYENGLIQIKDLYTGDAISVLFGHLNFIQTLYFCENSLFSGSTDCMIREWDMKDNYICKNIYKFNDPIQKIQEYFGYQGVFTSIISYKDKFLITGQDDGSVKFWNIKTKQIIEDLPGHLNAVTSFTFLDNYLYSGSLDHSILCWNLNEIEIRIIEREAMQYEDLLSKKIEVFQRYISSKTKKKGKGKAKKKK</sequence>
<proteinExistence type="predicted"/>
<organism evidence="5 6">
    <name type="scientific">Stylonychia lemnae</name>
    <name type="common">Ciliate</name>
    <dbReference type="NCBI Taxonomy" id="5949"/>
    <lineage>
        <taxon>Eukaryota</taxon>
        <taxon>Sar</taxon>
        <taxon>Alveolata</taxon>
        <taxon>Ciliophora</taxon>
        <taxon>Intramacronucleata</taxon>
        <taxon>Spirotrichea</taxon>
        <taxon>Stichotrichia</taxon>
        <taxon>Sporadotrichida</taxon>
        <taxon>Oxytrichidae</taxon>
        <taxon>Stylonychinae</taxon>
        <taxon>Stylonychia</taxon>
    </lineage>
</organism>
<dbReference type="AlphaFoldDB" id="A0A077ZZB2"/>
<dbReference type="OMA" id="CMIREWD"/>
<gene>
    <name evidence="5" type="primary">Contig9976.g10662</name>
    <name evidence="5" type="ORF">STYLEM_2821</name>
</gene>
<dbReference type="PANTHER" id="PTHR22847">
    <property type="entry name" value="WD40 REPEAT PROTEIN"/>
    <property type="match status" value="1"/>
</dbReference>
<dbReference type="InParanoid" id="A0A077ZZB2"/>
<feature type="region of interest" description="Disordered" evidence="4">
    <location>
        <begin position="1"/>
        <end position="20"/>
    </location>
</feature>
<dbReference type="PROSITE" id="PS00678">
    <property type="entry name" value="WD_REPEATS_1"/>
    <property type="match status" value="1"/>
</dbReference>
<evidence type="ECO:0000256" key="4">
    <source>
        <dbReference type="SAM" id="MobiDB-lite"/>
    </source>
</evidence>
<evidence type="ECO:0000256" key="3">
    <source>
        <dbReference type="PROSITE-ProRule" id="PRU00221"/>
    </source>
</evidence>
<keyword evidence="2" id="KW-0677">Repeat</keyword>
<accession>A0A077ZZB2</accession>
<dbReference type="InterPro" id="IPR036322">
    <property type="entry name" value="WD40_repeat_dom_sf"/>
</dbReference>
<dbReference type="Pfam" id="PF00400">
    <property type="entry name" value="WD40"/>
    <property type="match status" value="3"/>
</dbReference>
<feature type="repeat" description="WD" evidence="3">
    <location>
        <begin position="218"/>
        <end position="250"/>
    </location>
</feature>